<sequence>MQIIIKNAATTEVKITEQMLGLAQEVKYQQDGDTVAIDIDSYAPFLAGSVPVAMEMALPASTRLEVATKAGNIEITGTQSTTALRLLNVQTDTGSIRVKNISLADHMRLRTGSGNVAMDDITGSIDMQTKSGAVTVRHSRLTHDSLLLTKGGNMEMKLTVLSGKVEVRSNTGSIFFQGLLEVGGTYDFKTNTGRIDLMLSENGSYHFSTGIGKVENEFESDTAGSGPKATVNASTGHARSPLGSHLGRNGVFLHALRLY</sequence>
<protein>
    <recommendedName>
        <fullName evidence="2">DUF4097 domain-containing protein</fullName>
    </recommendedName>
</protein>
<gene>
    <name evidence="3" type="ORF">KTC_18450</name>
</gene>
<reference evidence="3" key="1">
    <citation type="submission" date="2018-12" db="EMBL/GenBank/DDBJ databases">
        <title>Novel natural products biosynthetic potential of the class Ktedonobacteria.</title>
        <authorList>
            <person name="Zheng Y."/>
            <person name="Saitou A."/>
            <person name="Wang C.M."/>
            <person name="Toyoda A."/>
            <person name="Minakuchi Y."/>
            <person name="Sekiguchi Y."/>
            <person name="Ueda K."/>
            <person name="Takano H."/>
            <person name="Sakai Y."/>
            <person name="Yokota A."/>
            <person name="Yabe S."/>
        </authorList>
    </citation>
    <scope>NUCLEOTIDE SEQUENCE</scope>
    <source>
        <strain evidence="3">COM3</strain>
    </source>
</reference>
<accession>A0A455SPQ5</accession>
<evidence type="ECO:0000256" key="1">
    <source>
        <dbReference type="SAM" id="MobiDB-lite"/>
    </source>
</evidence>
<evidence type="ECO:0000313" key="3">
    <source>
        <dbReference type="EMBL" id="BBH87094.1"/>
    </source>
</evidence>
<dbReference type="AlphaFoldDB" id="A0A455SPQ5"/>
<dbReference type="EMBL" id="AP019376">
    <property type="protein sequence ID" value="BBH87094.1"/>
    <property type="molecule type" value="Genomic_DNA"/>
</dbReference>
<proteinExistence type="predicted"/>
<name>A0A455SPQ5_9CHLR</name>
<dbReference type="Pfam" id="PF13349">
    <property type="entry name" value="DUF4097"/>
    <property type="match status" value="1"/>
</dbReference>
<evidence type="ECO:0000259" key="2">
    <source>
        <dbReference type="Pfam" id="PF13349"/>
    </source>
</evidence>
<feature type="domain" description="DUF4097" evidence="2">
    <location>
        <begin position="55"/>
        <end position="177"/>
    </location>
</feature>
<feature type="region of interest" description="Disordered" evidence="1">
    <location>
        <begin position="218"/>
        <end position="237"/>
    </location>
</feature>
<dbReference type="InterPro" id="IPR025164">
    <property type="entry name" value="Toastrack_DUF4097"/>
</dbReference>
<organism evidence="3">
    <name type="scientific">Thermosporothrix sp. COM3</name>
    <dbReference type="NCBI Taxonomy" id="2490863"/>
    <lineage>
        <taxon>Bacteria</taxon>
        <taxon>Bacillati</taxon>
        <taxon>Chloroflexota</taxon>
        <taxon>Ktedonobacteria</taxon>
        <taxon>Ktedonobacterales</taxon>
        <taxon>Thermosporotrichaceae</taxon>
        <taxon>Thermosporothrix</taxon>
    </lineage>
</organism>